<feature type="domain" description="HTH araC/xylS-type" evidence="8">
    <location>
        <begin position="1296"/>
        <end position="1395"/>
    </location>
</feature>
<dbReference type="CDD" id="cd00146">
    <property type="entry name" value="PKD"/>
    <property type="match status" value="1"/>
</dbReference>
<protein>
    <recommendedName>
        <fullName evidence="2">histidine kinase</fullName>
        <ecNumber evidence="2">2.7.13.3</ecNumber>
    </recommendedName>
</protein>
<dbReference type="SUPFAM" id="SSF55874">
    <property type="entry name" value="ATPase domain of HSP90 chaperone/DNA topoisomerase II/histidine kinase"/>
    <property type="match status" value="1"/>
</dbReference>
<feature type="domain" description="Histidine kinase" evidence="9">
    <location>
        <begin position="858"/>
        <end position="1095"/>
    </location>
</feature>
<dbReference type="InterPro" id="IPR003594">
    <property type="entry name" value="HATPase_dom"/>
</dbReference>
<evidence type="ECO:0000259" key="9">
    <source>
        <dbReference type="PROSITE" id="PS50109"/>
    </source>
</evidence>
<dbReference type="Pfam" id="PF07494">
    <property type="entry name" value="Reg_prop"/>
    <property type="match status" value="5"/>
</dbReference>
<dbReference type="PRINTS" id="PR00344">
    <property type="entry name" value="BCTRLSENSOR"/>
</dbReference>
<accession>A0ABT8L894</accession>
<evidence type="ECO:0000256" key="4">
    <source>
        <dbReference type="ARBA" id="ARBA00023015"/>
    </source>
</evidence>
<dbReference type="InterPro" id="IPR011006">
    <property type="entry name" value="CheY-like_superfamily"/>
</dbReference>
<dbReference type="InterPro" id="IPR036097">
    <property type="entry name" value="HisK_dim/P_sf"/>
</dbReference>
<evidence type="ECO:0000259" key="10">
    <source>
        <dbReference type="PROSITE" id="PS50110"/>
    </source>
</evidence>
<dbReference type="InterPro" id="IPR036890">
    <property type="entry name" value="HATPase_C_sf"/>
</dbReference>
<dbReference type="EC" id="2.7.13.3" evidence="2"/>
<dbReference type="Pfam" id="PF02518">
    <property type="entry name" value="HATPase_c"/>
    <property type="match status" value="1"/>
</dbReference>
<feature type="modified residue" description="4-aspartylphosphate" evidence="6">
    <location>
        <position position="1197"/>
    </location>
</feature>
<dbReference type="CDD" id="cd00082">
    <property type="entry name" value="HisKA"/>
    <property type="match status" value="1"/>
</dbReference>
<dbReference type="Gene3D" id="3.30.565.10">
    <property type="entry name" value="Histidine kinase-like ATPase, C-terminal domain"/>
    <property type="match status" value="1"/>
</dbReference>
<evidence type="ECO:0000313" key="11">
    <source>
        <dbReference type="EMBL" id="MDN5213281.1"/>
    </source>
</evidence>
<dbReference type="SMART" id="SM00448">
    <property type="entry name" value="REC"/>
    <property type="match status" value="1"/>
</dbReference>
<dbReference type="InterPro" id="IPR004358">
    <property type="entry name" value="Sig_transdc_His_kin-like_C"/>
</dbReference>
<keyword evidence="7" id="KW-1133">Transmembrane helix</keyword>
<evidence type="ECO:0000256" key="2">
    <source>
        <dbReference type="ARBA" id="ARBA00012438"/>
    </source>
</evidence>
<dbReference type="SUPFAM" id="SSF47384">
    <property type="entry name" value="Homodimeric domain of signal transducing histidine kinase"/>
    <property type="match status" value="1"/>
</dbReference>
<dbReference type="Proteomes" id="UP001172083">
    <property type="component" value="Unassembled WGS sequence"/>
</dbReference>
<dbReference type="Gene3D" id="2.60.40.10">
    <property type="entry name" value="Immunoglobulins"/>
    <property type="match status" value="1"/>
</dbReference>
<evidence type="ECO:0000256" key="5">
    <source>
        <dbReference type="ARBA" id="ARBA00023163"/>
    </source>
</evidence>
<comment type="catalytic activity">
    <reaction evidence="1">
        <text>ATP + protein L-histidine = ADP + protein N-phospho-L-histidine.</text>
        <dbReference type="EC" id="2.7.13.3"/>
    </reaction>
</comment>
<evidence type="ECO:0000256" key="6">
    <source>
        <dbReference type="PROSITE-ProRule" id="PRU00169"/>
    </source>
</evidence>
<dbReference type="Pfam" id="PF00072">
    <property type="entry name" value="Response_reg"/>
    <property type="match status" value="1"/>
</dbReference>
<dbReference type="InterPro" id="IPR005467">
    <property type="entry name" value="His_kinase_dom"/>
</dbReference>
<dbReference type="InterPro" id="IPR011123">
    <property type="entry name" value="Y_Y_Y"/>
</dbReference>
<dbReference type="PROSITE" id="PS01124">
    <property type="entry name" value="HTH_ARAC_FAMILY_2"/>
    <property type="match status" value="1"/>
</dbReference>
<dbReference type="Gene3D" id="1.10.287.130">
    <property type="match status" value="1"/>
</dbReference>
<dbReference type="SMART" id="SM00342">
    <property type="entry name" value="HTH_ARAC"/>
    <property type="match status" value="1"/>
</dbReference>
<dbReference type="PANTHER" id="PTHR43547:SF2">
    <property type="entry name" value="HYBRID SIGNAL TRANSDUCTION HISTIDINE KINASE C"/>
    <property type="match status" value="1"/>
</dbReference>
<dbReference type="Gene3D" id="3.40.50.2300">
    <property type="match status" value="1"/>
</dbReference>
<comment type="caution">
    <text evidence="11">The sequence shown here is derived from an EMBL/GenBank/DDBJ whole genome shotgun (WGS) entry which is preliminary data.</text>
</comment>
<dbReference type="InterPro" id="IPR003661">
    <property type="entry name" value="HisK_dim/P_dom"/>
</dbReference>
<dbReference type="InterPro" id="IPR013783">
    <property type="entry name" value="Ig-like_fold"/>
</dbReference>
<dbReference type="CDD" id="cd00075">
    <property type="entry name" value="HATPase"/>
    <property type="match status" value="1"/>
</dbReference>
<dbReference type="Gene3D" id="2.130.10.10">
    <property type="entry name" value="YVTN repeat-like/Quinoprotein amine dehydrogenase"/>
    <property type="match status" value="2"/>
</dbReference>
<evidence type="ECO:0000256" key="1">
    <source>
        <dbReference type="ARBA" id="ARBA00000085"/>
    </source>
</evidence>
<dbReference type="InterPro" id="IPR011110">
    <property type="entry name" value="Reg_prop"/>
</dbReference>
<keyword evidence="3 6" id="KW-0597">Phosphoprotein</keyword>
<evidence type="ECO:0000313" key="12">
    <source>
        <dbReference type="Proteomes" id="UP001172083"/>
    </source>
</evidence>
<dbReference type="EMBL" id="JAUJEB010000002">
    <property type="protein sequence ID" value="MDN5213281.1"/>
    <property type="molecule type" value="Genomic_DNA"/>
</dbReference>
<keyword evidence="7" id="KW-0812">Transmembrane</keyword>
<evidence type="ECO:0000256" key="3">
    <source>
        <dbReference type="ARBA" id="ARBA00022553"/>
    </source>
</evidence>
<dbReference type="InterPro" id="IPR015943">
    <property type="entry name" value="WD40/YVTN_repeat-like_dom_sf"/>
</dbReference>
<dbReference type="InterPro" id="IPR018060">
    <property type="entry name" value="HTH_AraC"/>
</dbReference>
<reference evidence="11" key="1">
    <citation type="submission" date="2023-06" db="EMBL/GenBank/DDBJ databases">
        <title>Genomic of Agaribacillus aureum.</title>
        <authorList>
            <person name="Wang G."/>
        </authorList>
    </citation>
    <scope>NUCLEOTIDE SEQUENCE</scope>
    <source>
        <strain evidence="11">BMA12</strain>
    </source>
</reference>
<dbReference type="PROSITE" id="PS50110">
    <property type="entry name" value="RESPONSE_REGULATORY"/>
    <property type="match status" value="1"/>
</dbReference>
<feature type="transmembrane region" description="Helical" evidence="7">
    <location>
        <begin position="804"/>
        <end position="825"/>
    </location>
</feature>
<dbReference type="PROSITE" id="PS50109">
    <property type="entry name" value="HIS_KIN"/>
    <property type="match status" value="1"/>
</dbReference>
<keyword evidence="12" id="KW-1185">Reference proteome</keyword>
<dbReference type="InterPro" id="IPR009057">
    <property type="entry name" value="Homeodomain-like_sf"/>
</dbReference>
<keyword evidence="7" id="KW-0472">Membrane</keyword>
<feature type="domain" description="Response regulatory" evidence="10">
    <location>
        <begin position="1149"/>
        <end position="1264"/>
    </location>
</feature>
<dbReference type="SUPFAM" id="SSF46689">
    <property type="entry name" value="Homeodomain-like"/>
    <property type="match status" value="1"/>
</dbReference>
<dbReference type="RefSeq" id="WP_346758620.1">
    <property type="nucleotide sequence ID" value="NZ_JAUJEB010000002.1"/>
</dbReference>
<sequence length="1402" mass="159811">MRYYLLLLCIFEIDGLTAQNEKINFRHINIESGLSNNTVWSIAQDNKGFMWFGTNDGLNRYDGYDITVYRYNPQDSLSLIRSKIIDLLVSREEQLWIGTSKGLNLYLPEEDKFKRFPLTGPKGSQQDIFIRHITQDKHGKLWLSTSSGLYHFDPAQGTFIKHNTIPGLPYLVTDRSIYKVVEDKNGTLWLCTNEGLYLYNDGAISKASQLSPHPMFESRETFRDLLIDAKGNYWFATESLEKGVIKFDPQLNYIRSFSKHGDGNHELAGNRVRIIEQFTDERIWIGTFDGLSTFNTATEEIFTYKSNKFDDNALSQNSIRDIYKDRDGGIWIATFNGGVNYTHPVIDRFSYYKKEVSKEDGLSDNLVSSFAQDKKGNMWIGTENGLNYFDQSTKSFSHLLKEDKATNLLENTIKTLLLDDHNNLWIGGLIGLSLLNTATMDVQHFIHDPTDESSIGYNHIQVIFKDSNSRIWIGTHGGGLNKYRPESKSFVRYLKLENESVETIDNHVWAIEEAGTNKFWVGTENGLEYFDAEKGLFSRSKLKSDGVFAKTAELPIHCLHLSNNRYLLIGTLGMGLYVYDTKLGYIHNVNIEDGMPDNTVNGILEDNSGDFWVSTNKGISKLLRSGDSRDSIIFDQIINFDKTDGIQGFQFYPNSAFRAADGQLFFGGTNGFNAFYPENIKLTNYYPEVIFKEVKFSEQANANPVKSRQIKEDSIISLEYAQADFSIEFAALNYLKQENINYAYKLEPTGNEWINIGNQRVVNYSKLQPGTYEFKVKATNNILAWGNDYSQITINVAPPFWRKWWAYILYALLLSGLLYLFFIFASKWGKLKSDFAWEHFEREKENELHQLRIKFFTDISHELRTPLTLILAPLENLAAQYVGSPKLKNQLQMIQRNGERMLQLINQLLDLRKLEKGHLGLKAGEGDIGKFVKEISLAFGESLRQKNIRLAVNVGNELIFVWFDRDKMEVILYNLLSNAIKYTPSGGRIGLAVKRSGEKPTAMPDKDKVFEDGYAEISVEDNGIGIPADQMDKIFDRFYQSDKKNDEKVYGSGLGLEVVKKFVELHKGVITVSSVESQNSLPGKTRFTITIPLGRKHLDDSQIIKDFKNSEDISLYKHALIPAETVDTSLDLDNPSPVIENQDTTDTTTLLVVEDNDEVRNFIASLFEQDYMVEMADDGESGLKLAMEIIPDLILSDVMMQELDGIELCKRIKTDPRTSHIPVILLTARTAVTFQIQGFETGADDYITKPFSGEILKARVKKLIDQRKLLKEQLAKNLKLIPEEISITSVDETFMKKTLDFINENIADPDLGVNKVATEVGMSRVHFYRKIKALTNLSAVEFIRMIRLERAAQLLKTGKHNISDVRYAVGFQQADYFRNAFKEYFGTTPTDFVKNHTPESPS</sequence>
<keyword evidence="4" id="KW-0805">Transcription regulation</keyword>
<dbReference type="SUPFAM" id="SSF63829">
    <property type="entry name" value="Calcium-dependent phosphotriesterase"/>
    <property type="match status" value="3"/>
</dbReference>
<dbReference type="SUPFAM" id="SSF52172">
    <property type="entry name" value="CheY-like"/>
    <property type="match status" value="1"/>
</dbReference>
<dbReference type="CDD" id="cd17574">
    <property type="entry name" value="REC_OmpR"/>
    <property type="match status" value="1"/>
</dbReference>
<dbReference type="SMART" id="SM00387">
    <property type="entry name" value="HATPase_c"/>
    <property type="match status" value="1"/>
</dbReference>
<dbReference type="InterPro" id="IPR001789">
    <property type="entry name" value="Sig_transdc_resp-reg_receiver"/>
</dbReference>
<proteinExistence type="predicted"/>
<dbReference type="PANTHER" id="PTHR43547">
    <property type="entry name" value="TWO-COMPONENT HISTIDINE KINASE"/>
    <property type="match status" value="1"/>
</dbReference>
<dbReference type="Pfam" id="PF00512">
    <property type="entry name" value="HisKA"/>
    <property type="match status" value="1"/>
</dbReference>
<name>A0ABT8L894_9BACT</name>
<dbReference type="Pfam" id="PF12833">
    <property type="entry name" value="HTH_18"/>
    <property type="match status" value="1"/>
</dbReference>
<gene>
    <name evidence="11" type="ORF">QQ020_14525</name>
</gene>
<organism evidence="11 12">
    <name type="scientific">Agaribacillus aureus</name>
    <dbReference type="NCBI Taxonomy" id="3051825"/>
    <lineage>
        <taxon>Bacteria</taxon>
        <taxon>Pseudomonadati</taxon>
        <taxon>Bacteroidota</taxon>
        <taxon>Cytophagia</taxon>
        <taxon>Cytophagales</taxon>
        <taxon>Splendidivirgaceae</taxon>
        <taxon>Agaribacillus</taxon>
    </lineage>
</organism>
<dbReference type="Gene3D" id="1.10.10.60">
    <property type="entry name" value="Homeodomain-like"/>
    <property type="match status" value="2"/>
</dbReference>
<dbReference type="Pfam" id="PF07495">
    <property type="entry name" value="Y_Y_Y"/>
    <property type="match status" value="1"/>
</dbReference>
<evidence type="ECO:0000256" key="7">
    <source>
        <dbReference type="SAM" id="Phobius"/>
    </source>
</evidence>
<evidence type="ECO:0000259" key="8">
    <source>
        <dbReference type="PROSITE" id="PS01124"/>
    </source>
</evidence>
<keyword evidence="5" id="KW-0804">Transcription</keyword>
<dbReference type="SMART" id="SM00388">
    <property type="entry name" value="HisKA"/>
    <property type="match status" value="1"/>
</dbReference>